<keyword evidence="1" id="KW-1133">Transmembrane helix</keyword>
<dbReference type="Proteomes" id="UP001651050">
    <property type="component" value="Unassembled WGS sequence"/>
</dbReference>
<keyword evidence="1" id="KW-0812">Transmembrane</keyword>
<dbReference type="RefSeq" id="WP_416345125.1">
    <property type="nucleotide sequence ID" value="NZ_JALQCY010000005.1"/>
</dbReference>
<feature type="transmembrane region" description="Helical" evidence="1">
    <location>
        <begin position="223"/>
        <end position="245"/>
    </location>
</feature>
<evidence type="ECO:0000256" key="1">
    <source>
        <dbReference type="SAM" id="Phobius"/>
    </source>
</evidence>
<comment type="caution">
    <text evidence="2">The sequence shown here is derived from an EMBL/GenBank/DDBJ whole genome shotgun (WGS) entry which is preliminary data.</text>
</comment>
<feature type="transmembrane region" description="Helical" evidence="1">
    <location>
        <begin position="156"/>
        <end position="179"/>
    </location>
</feature>
<proteinExistence type="predicted"/>
<accession>A0ABT0J707</accession>
<reference evidence="2 3" key="1">
    <citation type="submission" date="2022-02" db="EMBL/GenBank/DDBJ databases">
        <title>The car tank lid bacteriome: a reservoir of bacteria with potential in bioremediation of fuel.</title>
        <authorList>
            <person name="Vidal-Verdu A."/>
            <person name="Gomez-Martinez D."/>
            <person name="Latorre-Perez A."/>
            <person name="Pereto J."/>
            <person name="Porcar M."/>
        </authorList>
    </citation>
    <scope>NUCLEOTIDE SEQUENCE [LARGE SCALE GENOMIC DNA]</scope>
    <source>
        <strain evidence="2 3">4D.3</strain>
    </source>
</reference>
<keyword evidence="1" id="KW-0472">Membrane</keyword>
<feature type="transmembrane region" description="Helical" evidence="1">
    <location>
        <begin position="75"/>
        <end position="97"/>
    </location>
</feature>
<feature type="transmembrane region" description="Helical" evidence="1">
    <location>
        <begin position="30"/>
        <end position="55"/>
    </location>
</feature>
<dbReference type="EMBL" id="JALQCY010000005">
    <property type="protein sequence ID" value="MCK9795274.1"/>
    <property type="molecule type" value="Genomic_DNA"/>
</dbReference>
<feature type="transmembrane region" description="Helical" evidence="1">
    <location>
        <begin position="109"/>
        <end position="129"/>
    </location>
</feature>
<feature type="transmembrane region" description="Helical" evidence="1">
    <location>
        <begin position="191"/>
        <end position="211"/>
    </location>
</feature>
<keyword evidence="3" id="KW-1185">Reference proteome</keyword>
<protein>
    <submittedName>
        <fullName evidence="2">Uncharacterized protein</fullName>
    </submittedName>
</protein>
<evidence type="ECO:0000313" key="3">
    <source>
        <dbReference type="Proteomes" id="UP001651050"/>
    </source>
</evidence>
<gene>
    <name evidence="2" type="ORF">M1843_16100</name>
</gene>
<evidence type="ECO:0000313" key="2">
    <source>
        <dbReference type="EMBL" id="MCK9795274.1"/>
    </source>
</evidence>
<organism evidence="2 3">
    <name type="scientific">Isoptericola peretonis</name>
    <dbReference type="NCBI Taxonomy" id="2918523"/>
    <lineage>
        <taxon>Bacteria</taxon>
        <taxon>Bacillati</taxon>
        <taxon>Actinomycetota</taxon>
        <taxon>Actinomycetes</taxon>
        <taxon>Micrococcales</taxon>
        <taxon>Promicromonosporaceae</taxon>
        <taxon>Isoptericola</taxon>
    </lineage>
</organism>
<name>A0ABT0J707_9MICO</name>
<sequence>MSAVTSAATFAQAPARAHHRAATRVARRRFLGALLVAGAWFWAAWALLVLSLPLIVERWGGEADGLTYDAAGGPVRWVAFAVGIVVTAGTLTVHVAAGGTRRSFVEGGARAAAVAGPVLGALAATLMLAEEAVYAALDRPWQGPAAPLDVDTPTGFVLEVVGEGFVVVTYLLVGVAVVAGYRRAGAWRGTLLVLPLLVPCALVDIATRTGLFGVPLRGGYDDVALGVLGTVGGGLLAVALAAVVASRMLRSVPLRP</sequence>